<comment type="caution">
    <text evidence="1">The sequence shown here is derived from an EMBL/GenBank/DDBJ whole genome shotgun (WGS) entry which is preliminary data.</text>
</comment>
<dbReference type="OrthoDB" id="2190402at2759"/>
<dbReference type="Proteomes" id="UP000014978">
    <property type="component" value="Unassembled WGS sequence"/>
</dbReference>
<evidence type="ECO:0000313" key="2">
    <source>
        <dbReference type="Proteomes" id="UP000014978"/>
    </source>
</evidence>
<accession>S7WC55</accession>
<proteinExistence type="predicted"/>
<gene>
    <name evidence="1" type="ORF">SLOPH_1743</name>
</gene>
<dbReference type="HOGENOM" id="CLU_714893_0_0_1"/>
<feature type="non-terminal residue" evidence="1">
    <location>
        <position position="1"/>
    </location>
</feature>
<name>S7WC55_SPRLO</name>
<dbReference type="VEuPathDB" id="MicrosporidiaDB:SLOPH_1743"/>
<dbReference type="AlphaFoldDB" id="S7WC55"/>
<dbReference type="EMBL" id="ATCN01000287">
    <property type="protein sequence ID" value="EPR79362.1"/>
    <property type="molecule type" value="Genomic_DNA"/>
</dbReference>
<protein>
    <submittedName>
        <fullName evidence="1">Uncharacterized protein</fullName>
    </submittedName>
</protein>
<dbReference type="STRING" id="1358809.S7WC55"/>
<dbReference type="SUPFAM" id="SSF82171">
    <property type="entry name" value="DPP6 N-terminal domain-like"/>
    <property type="match status" value="1"/>
</dbReference>
<keyword evidence="2" id="KW-1185">Reference proteome</keyword>
<organism evidence="1 2">
    <name type="scientific">Spraguea lophii (strain 42_110)</name>
    <name type="common">Microsporidian parasite</name>
    <dbReference type="NCBI Taxonomy" id="1358809"/>
    <lineage>
        <taxon>Eukaryota</taxon>
        <taxon>Fungi</taxon>
        <taxon>Fungi incertae sedis</taxon>
        <taxon>Microsporidia</taxon>
        <taxon>Spragueidae</taxon>
        <taxon>Spraguea</taxon>
    </lineage>
</organism>
<dbReference type="InParanoid" id="S7WC55"/>
<sequence>YYPIMKYITLDLPIDCILSLNDNIIVGCYEYNDTNNHRKGKIYSLTKNLEIINFIETSGTLDIKHNIKDTYHRSDNISDISNKYDINNIKGTYNNNINNIKYTNNNIIYCCNAKDISVIDENLKLINILETKTINTYLHICNNIKYDNNIAYTDISGTVNIIDNNTLNNISSIKVTEDILWTVMVGNGIYAGGDYLYHIEDNKVNKIVIKNIAGEEEILQNITEIKEYGNEIIIGTYDNLYRIDVRNNKIINNNKCNGNEGSNNGYNDLYNYSNKDKDNIYDITNNHYITNDITNNNNINNTDAKEHFILKEKLDICSWRIKKYKDCFAIASMYDGVKIINNKNIIKEYKTESMAYGIEIVDDILFYSSFYDKKIFRVNLNDTIEYK</sequence>
<evidence type="ECO:0000313" key="1">
    <source>
        <dbReference type="EMBL" id="EPR79362.1"/>
    </source>
</evidence>
<reference evidence="2" key="1">
    <citation type="journal article" date="2013" name="PLoS Genet.">
        <title>The genome of Spraguea lophii and the basis of host-microsporidian interactions.</title>
        <authorList>
            <person name="Campbell S.E."/>
            <person name="Williams T.A."/>
            <person name="Yousuf A."/>
            <person name="Soanes D.M."/>
            <person name="Paszkiewicz K.H."/>
            <person name="Williams B.A.P."/>
        </authorList>
    </citation>
    <scope>NUCLEOTIDE SEQUENCE [LARGE SCALE GENOMIC DNA]</scope>
    <source>
        <strain evidence="2">42_110</strain>
    </source>
</reference>
<dbReference type="OMA" id="KTESMAY"/>